<dbReference type="EMBL" id="ASHM01020319">
    <property type="protein sequence ID" value="PNY01605.1"/>
    <property type="molecule type" value="Genomic_DNA"/>
</dbReference>
<evidence type="ECO:0000313" key="1">
    <source>
        <dbReference type="EMBL" id="PNY01605.1"/>
    </source>
</evidence>
<protein>
    <submittedName>
        <fullName evidence="1">Uncharacterized protein</fullName>
    </submittedName>
</protein>
<name>A0A2K3NEZ5_TRIPR</name>
<evidence type="ECO:0000313" key="2">
    <source>
        <dbReference type="Proteomes" id="UP000236291"/>
    </source>
</evidence>
<comment type="caution">
    <text evidence="1">The sequence shown here is derived from an EMBL/GenBank/DDBJ whole genome shotgun (WGS) entry which is preliminary data.</text>
</comment>
<reference evidence="1 2" key="1">
    <citation type="journal article" date="2014" name="Am. J. Bot.">
        <title>Genome assembly and annotation for red clover (Trifolium pratense; Fabaceae).</title>
        <authorList>
            <person name="Istvanek J."/>
            <person name="Jaros M."/>
            <person name="Krenek A."/>
            <person name="Repkova J."/>
        </authorList>
    </citation>
    <scope>NUCLEOTIDE SEQUENCE [LARGE SCALE GENOMIC DNA]</scope>
    <source>
        <strain evidence="2">cv. Tatra</strain>
        <tissue evidence="1">Young leaves</tissue>
    </source>
</reference>
<dbReference type="AlphaFoldDB" id="A0A2K3NEZ5"/>
<proteinExistence type="predicted"/>
<gene>
    <name evidence="1" type="ORF">L195_g024906</name>
</gene>
<sequence>MVDAVVMAGGRTDVVIAEALESLAGVTAQALQARANSQAAAQAVQIAT</sequence>
<accession>A0A2K3NEZ5</accession>
<dbReference type="Proteomes" id="UP000236291">
    <property type="component" value="Unassembled WGS sequence"/>
</dbReference>
<reference evidence="1 2" key="2">
    <citation type="journal article" date="2017" name="Front. Plant Sci.">
        <title>Gene Classification and Mining of Molecular Markers Useful in Red Clover (Trifolium pratense) Breeding.</title>
        <authorList>
            <person name="Istvanek J."/>
            <person name="Dluhosova J."/>
            <person name="Dluhos P."/>
            <person name="Patkova L."/>
            <person name="Nedelnik J."/>
            <person name="Repkova J."/>
        </authorList>
    </citation>
    <scope>NUCLEOTIDE SEQUENCE [LARGE SCALE GENOMIC DNA]</scope>
    <source>
        <strain evidence="2">cv. Tatra</strain>
        <tissue evidence="1">Young leaves</tissue>
    </source>
</reference>
<organism evidence="1 2">
    <name type="scientific">Trifolium pratense</name>
    <name type="common">Red clover</name>
    <dbReference type="NCBI Taxonomy" id="57577"/>
    <lineage>
        <taxon>Eukaryota</taxon>
        <taxon>Viridiplantae</taxon>
        <taxon>Streptophyta</taxon>
        <taxon>Embryophyta</taxon>
        <taxon>Tracheophyta</taxon>
        <taxon>Spermatophyta</taxon>
        <taxon>Magnoliopsida</taxon>
        <taxon>eudicotyledons</taxon>
        <taxon>Gunneridae</taxon>
        <taxon>Pentapetalae</taxon>
        <taxon>rosids</taxon>
        <taxon>fabids</taxon>
        <taxon>Fabales</taxon>
        <taxon>Fabaceae</taxon>
        <taxon>Papilionoideae</taxon>
        <taxon>50 kb inversion clade</taxon>
        <taxon>NPAAA clade</taxon>
        <taxon>Hologalegina</taxon>
        <taxon>IRL clade</taxon>
        <taxon>Trifolieae</taxon>
        <taxon>Trifolium</taxon>
    </lineage>
</organism>